<dbReference type="PANTHER" id="PTHR32114">
    <property type="entry name" value="ABC TRANSPORTER ABCH.3"/>
    <property type="match status" value="1"/>
</dbReference>
<dbReference type="Gene3D" id="3.40.50.300">
    <property type="entry name" value="P-loop containing nucleotide triphosphate hydrolases"/>
    <property type="match status" value="1"/>
</dbReference>
<name>A0A9D6V596_9BACT</name>
<dbReference type="InterPro" id="IPR038729">
    <property type="entry name" value="Rad50/SbcC_AAA"/>
</dbReference>
<evidence type="ECO:0000256" key="1">
    <source>
        <dbReference type="SAM" id="Coils"/>
    </source>
</evidence>
<proteinExistence type="predicted"/>
<dbReference type="GO" id="GO:0016887">
    <property type="term" value="F:ATP hydrolysis activity"/>
    <property type="evidence" value="ECO:0007669"/>
    <property type="project" value="InterPro"/>
</dbReference>
<feature type="domain" description="Rad50/SbcC-type AAA" evidence="2">
    <location>
        <begin position="6"/>
        <end position="251"/>
    </location>
</feature>
<evidence type="ECO:0000313" key="4">
    <source>
        <dbReference type="Proteomes" id="UP000807825"/>
    </source>
</evidence>
<dbReference type="EMBL" id="JACRDE010000216">
    <property type="protein sequence ID" value="MBI5249397.1"/>
    <property type="molecule type" value="Genomic_DNA"/>
</dbReference>
<accession>A0A9D6V596</accession>
<dbReference type="PANTHER" id="PTHR32114:SF2">
    <property type="entry name" value="ABC TRANSPORTER ABCH.3"/>
    <property type="match status" value="1"/>
</dbReference>
<gene>
    <name evidence="3" type="ORF">HY912_07875</name>
</gene>
<organism evidence="3 4">
    <name type="scientific">Desulfomonile tiedjei</name>
    <dbReference type="NCBI Taxonomy" id="2358"/>
    <lineage>
        <taxon>Bacteria</taxon>
        <taxon>Pseudomonadati</taxon>
        <taxon>Thermodesulfobacteriota</taxon>
        <taxon>Desulfomonilia</taxon>
        <taxon>Desulfomonilales</taxon>
        <taxon>Desulfomonilaceae</taxon>
        <taxon>Desulfomonile</taxon>
    </lineage>
</organism>
<feature type="coiled-coil region" evidence="1">
    <location>
        <begin position="397"/>
        <end position="445"/>
    </location>
</feature>
<keyword evidence="1" id="KW-0175">Coiled coil</keyword>
<protein>
    <submittedName>
        <fullName evidence="3">SMC family ATPase</fullName>
    </submittedName>
</protein>
<dbReference type="Proteomes" id="UP000807825">
    <property type="component" value="Unassembled WGS sequence"/>
</dbReference>
<dbReference type="InterPro" id="IPR027417">
    <property type="entry name" value="P-loop_NTPase"/>
</dbReference>
<sequence length="455" mass="51895">MRPIRLATKAFGPYATEQTLDFRDLGDRTLFLIHGPTGGGKTSILDAICFALYGVCSGAHREAKQVRSDHADPSVLTEVTFDFSLSGETYRVYRRPEQIRIRAKDGRVSTARNEAALFKRICLASGADEWTVLATQWKRVTEEVERLIGFRSDQFRQVVMLPQGEFRRLLLSDSKDRQTILEVLFGTELYRRIEEALKQAARELETRSRDAEKRLNFILEQAGAESEQQLADQQAEAKSRWTQIQENLAKLKDVEKQAQHEVNQGRAAIDTLKELAVAEKALAAYEAQLSAINIKRDSLAGARRAAVLEPEEKSLSIRTKEADEADLQLKRCREAIAIALSDKENAEERLKLEHQKQSVVEELRMELGRLEALIPRVRELDEIKKRVSVAGKDFFQRDQALEEAKNALQKCRSEMEKLVPLRERAEKTAARLEFLQLKVRELEQAYQVHVKLEAL</sequence>
<dbReference type="SUPFAM" id="SSF52540">
    <property type="entry name" value="P-loop containing nucleoside triphosphate hydrolases"/>
    <property type="match status" value="1"/>
</dbReference>
<feature type="non-terminal residue" evidence="3">
    <location>
        <position position="455"/>
    </location>
</feature>
<dbReference type="Pfam" id="PF13476">
    <property type="entry name" value="AAA_23"/>
    <property type="match status" value="1"/>
</dbReference>
<dbReference type="GO" id="GO:0006302">
    <property type="term" value="P:double-strand break repair"/>
    <property type="evidence" value="ECO:0007669"/>
    <property type="project" value="InterPro"/>
</dbReference>
<reference evidence="3" key="1">
    <citation type="submission" date="2020-07" db="EMBL/GenBank/DDBJ databases">
        <title>Huge and variable diversity of episymbiotic CPR bacteria and DPANN archaea in groundwater ecosystems.</title>
        <authorList>
            <person name="He C.Y."/>
            <person name="Keren R."/>
            <person name="Whittaker M."/>
            <person name="Farag I.F."/>
            <person name="Doudna J."/>
            <person name="Cate J.H.D."/>
            <person name="Banfield J.F."/>
        </authorList>
    </citation>
    <scope>NUCLEOTIDE SEQUENCE</scope>
    <source>
        <strain evidence="3">NC_groundwater_1664_Pr3_B-0.1um_52_9</strain>
    </source>
</reference>
<evidence type="ECO:0000313" key="3">
    <source>
        <dbReference type="EMBL" id="MBI5249397.1"/>
    </source>
</evidence>
<feature type="coiled-coil region" evidence="1">
    <location>
        <begin position="190"/>
        <end position="221"/>
    </location>
</feature>
<comment type="caution">
    <text evidence="3">The sequence shown here is derived from an EMBL/GenBank/DDBJ whole genome shotgun (WGS) entry which is preliminary data.</text>
</comment>
<evidence type="ECO:0000259" key="2">
    <source>
        <dbReference type="Pfam" id="PF13476"/>
    </source>
</evidence>
<dbReference type="AlphaFoldDB" id="A0A9D6V596"/>
<feature type="coiled-coil region" evidence="1">
    <location>
        <begin position="268"/>
        <end position="295"/>
    </location>
</feature>